<evidence type="ECO:0000313" key="3">
    <source>
        <dbReference type="Proteomes" id="UP000026961"/>
    </source>
</evidence>
<feature type="region of interest" description="Disordered" evidence="1">
    <location>
        <begin position="1"/>
        <end position="25"/>
    </location>
</feature>
<accession>A0A0E0AZ64</accession>
<dbReference type="AlphaFoldDB" id="A0A0E0AZ64"/>
<sequence length="80" mass="8880">MFGSRSITPPRTQSESNPGRSKIGSREVGVVLQPLKCYSSTDIVNSYILSEGYNNFDTESINSSEYTNDCTPLYPFTHPP</sequence>
<proteinExistence type="predicted"/>
<dbReference type="HOGENOM" id="CLU_2593706_0_0_1"/>
<evidence type="ECO:0000313" key="2">
    <source>
        <dbReference type="EnsemblPlants" id="OGLUM09G00070.1"/>
    </source>
</evidence>
<dbReference type="Proteomes" id="UP000026961">
    <property type="component" value="Chromosome 9"/>
</dbReference>
<reference evidence="2" key="2">
    <citation type="submission" date="2018-05" db="EMBL/GenBank/DDBJ databases">
        <title>OgluRS3 (Oryza glumaepatula Reference Sequence Version 3).</title>
        <authorList>
            <person name="Zhang J."/>
            <person name="Kudrna D."/>
            <person name="Lee S."/>
            <person name="Talag J."/>
            <person name="Welchert J."/>
            <person name="Wing R.A."/>
        </authorList>
    </citation>
    <scope>NUCLEOTIDE SEQUENCE [LARGE SCALE GENOMIC DNA]</scope>
</reference>
<dbReference type="Gramene" id="OGLUM09G00070.1">
    <property type="protein sequence ID" value="OGLUM09G00070.1"/>
    <property type="gene ID" value="OGLUM09G00070"/>
</dbReference>
<feature type="compositionally biased region" description="Polar residues" evidence="1">
    <location>
        <begin position="1"/>
        <end position="19"/>
    </location>
</feature>
<organism evidence="2">
    <name type="scientific">Oryza glumipatula</name>
    <dbReference type="NCBI Taxonomy" id="40148"/>
    <lineage>
        <taxon>Eukaryota</taxon>
        <taxon>Viridiplantae</taxon>
        <taxon>Streptophyta</taxon>
        <taxon>Embryophyta</taxon>
        <taxon>Tracheophyta</taxon>
        <taxon>Spermatophyta</taxon>
        <taxon>Magnoliopsida</taxon>
        <taxon>Liliopsida</taxon>
        <taxon>Poales</taxon>
        <taxon>Poaceae</taxon>
        <taxon>BOP clade</taxon>
        <taxon>Oryzoideae</taxon>
        <taxon>Oryzeae</taxon>
        <taxon>Oryzinae</taxon>
        <taxon>Oryza</taxon>
    </lineage>
</organism>
<name>A0A0E0AZ64_9ORYZ</name>
<reference evidence="2" key="1">
    <citation type="submission" date="2015-04" db="UniProtKB">
        <authorList>
            <consortium name="EnsemblPlants"/>
        </authorList>
    </citation>
    <scope>IDENTIFICATION</scope>
</reference>
<evidence type="ECO:0000256" key="1">
    <source>
        <dbReference type="SAM" id="MobiDB-lite"/>
    </source>
</evidence>
<dbReference type="EnsemblPlants" id="OGLUM09G00070.1">
    <property type="protein sequence ID" value="OGLUM09G00070.1"/>
    <property type="gene ID" value="OGLUM09G00070"/>
</dbReference>
<protein>
    <submittedName>
        <fullName evidence="2">Uncharacterized protein</fullName>
    </submittedName>
</protein>
<keyword evidence="3" id="KW-1185">Reference proteome</keyword>